<dbReference type="Gene3D" id="4.10.1110.10">
    <property type="entry name" value="AN1-like Zinc finger"/>
    <property type="match status" value="1"/>
</dbReference>
<organism evidence="1">
    <name type="scientific">viral metagenome</name>
    <dbReference type="NCBI Taxonomy" id="1070528"/>
    <lineage>
        <taxon>unclassified sequences</taxon>
        <taxon>metagenomes</taxon>
        <taxon>organismal metagenomes</taxon>
    </lineage>
</organism>
<accession>A0A6C0KI26</accession>
<dbReference type="InterPro" id="IPR035896">
    <property type="entry name" value="AN1-like_Znf"/>
</dbReference>
<sequence length="65" mass="7449">MSLKCNCCRKKVGLVSFDCRCGLKILCLVCRNPDVHKCSVNYQDIHKDEIRKNNPLVIGDKIEKI</sequence>
<evidence type="ECO:0000313" key="1">
    <source>
        <dbReference type="EMBL" id="QHU15934.1"/>
    </source>
</evidence>
<dbReference type="EMBL" id="MN740870">
    <property type="protein sequence ID" value="QHU15934.1"/>
    <property type="molecule type" value="Genomic_DNA"/>
</dbReference>
<dbReference type="PANTHER" id="PTHR10634:SF149">
    <property type="entry name" value="AN1-TYPE DOMAIN-CONTAINING PROTEIN-RELATED"/>
    <property type="match status" value="1"/>
</dbReference>
<protein>
    <recommendedName>
        <fullName evidence="2">AN1-type domain-containing protein</fullName>
    </recommendedName>
</protein>
<dbReference type="InterPro" id="IPR050652">
    <property type="entry name" value="AN1_A20_ZnFinger"/>
</dbReference>
<dbReference type="SUPFAM" id="SSF118310">
    <property type="entry name" value="AN1-like Zinc finger"/>
    <property type="match status" value="1"/>
</dbReference>
<dbReference type="PANTHER" id="PTHR10634">
    <property type="entry name" value="AN1-TYPE ZINC FINGER PROTEIN"/>
    <property type="match status" value="1"/>
</dbReference>
<reference evidence="1" key="1">
    <citation type="journal article" date="2020" name="Nature">
        <title>Giant virus diversity and host interactions through global metagenomics.</title>
        <authorList>
            <person name="Schulz F."/>
            <person name="Roux S."/>
            <person name="Paez-Espino D."/>
            <person name="Jungbluth S."/>
            <person name="Walsh D.A."/>
            <person name="Denef V.J."/>
            <person name="McMahon K.D."/>
            <person name="Konstantinidis K.T."/>
            <person name="Eloe-Fadrosh E.A."/>
            <person name="Kyrpides N.C."/>
            <person name="Woyke T."/>
        </authorList>
    </citation>
    <scope>NUCLEOTIDE SEQUENCE</scope>
    <source>
        <strain evidence="1">GVMAG-S-3300010158-109</strain>
    </source>
</reference>
<evidence type="ECO:0008006" key="2">
    <source>
        <dbReference type="Google" id="ProtNLM"/>
    </source>
</evidence>
<dbReference type="AlphaFoldDB" id="A0A6C0KI26"/>
<name>A0A6C0KI26_9ZZZZ</name>
<proteinExistence type="predicted"/>